<dbReference type="EMBL" id="JADGKB010000061">
    <property type="protein sequence ID" value="KAJ3255724.1"/>
    <property type="molecule type" value="Genomic_DNA"/>
</dbReference>
<dbReference type="PROSITE" id="PS51257">
    <property type="entry name" value="PROKAR_LIPOPROTEIN"/>
    <property type="match status" value="1"/>
</dbReference>
<reference evidence="5" key="1">
    <citation type="submission" date="2020-05" db="EMBL/GenBank/DDBJ databases">
        <title>Phylogenomic resolution of chytrid fungi.</title>
        <authorList>
            <person name="Stajich J.E."/>
            <person name="Amses K."/>
            <person name="Simmons R."/>
            <person name="Seto K."/>
            <person name="Myers J."/>
            <person name="Bonds A."/>
            <person name="Quandt C.A."/>
            <person name="Barry K."/>
            <person name="Liu P."/>
            <person name="Grigoriev I."/>
            <person name="Longcore J.E."/>
            <person name="James T.Y."/>
        </authorList>
    </citation>
    <scope>NUCLEOTIDE SEQUENCE</scope>
    <source>
        <strain evidence="5">PLAUS21</strain>
    </source>
</reference>
<dbReference type="InterPro" id="IPR020904">
    <property type="entry name" value="Sc_DH/Rdtase_CS"/>
</dbReference>
<evidence type="ECO:0008006" key="7">
    <source>
        <dbReference type="Google" id="ProtNLM"/>
    </source>
</evidence>
<dbReference type="PRINTS" id="PR00080">
    <property type="entry name" value="SDRFAMILY"/>
</dbReference>
<evidence type="ECO:0000256" key="2">
    <source>
        <dbReference type="ARBA" id="ARBA00022857"/>
    </source>
</evidence>
<dbReference type="Pfam" id="PF00106">
    <property type="entry name" value="adh_short"/>
    <property type="match status" value="1"/>
</dbReference>
<keyword evidence="3" id="KW-0560">Oxidoreductase</keyword>
<dbReference type="Proteomes" id="UP001210925">
    <property type="component" value="Unassembled WGS sequence"/>
</dbReference>
<evidence type="ECO:0000256" key="3">
    <source>
        <dbReference type="ARBA" id="ARBA00023002"/>
    </source>
</evidence>
<evidence type="ECO:0000256" key="1">
    <source>
        <dbReference type="ARBA" id="ARBA00006484"/>
    </source>
</evidence>
<name>A0AAD5UIE9_9FUNG</name>
<dbReference type="AlphaFoldDB" id="A0AAD5UIE9"/>
<evidence type="ECO:0000256" key="4">
    <source>
        <dbReference type="RuleBase" id="RU000363"/>
    </source>
</evidence>
<comment type="caution">
    <text evidence="5">The sequence shown here is derived from an EMBL/GenBank/DDBJ whole genome shotgun (WGS) entry which is preliminary data.</text>
</comment>
<dbReference type="InterPro" id="IPR002347">
    <property type="entry name" value="SDR_fam"/>
</dbReference>
<keyword evidence="6" id="KW-1185">Reference proteome</keyword>
<dbReference type="InterPro" id="IPR036291">
    <property type="entry name" value="NAD(P)-bd_dom_sf"/>
</dbReference>
<proteinExistence type="inferred from homology"/>
<sequence>MSRLAGKIVLITGASSGIGQACAVEYAKHGSHLILAARRLERLDSLKSTFAKDYPSVKVHALKLDVRNKDLVFDAIKSLPKEFKDIDILVNNAGLVIGVDPLETVSEEAINTMFDTNVKGLVYVTQAVLPGMKERQRGAIVNISSIAGTEAYPNGSIYCATKHAVCAMTKSLRHELVATPINVISIEPGMVETEFSVIRFGGDKEKADNVYKGLEPLTGQDIAETVVFATSRPPHVQIASMVVFPTNQSAATTVYRKPQ</sequence>
<dbReference type="FunFam" id="3.40.50.720:FF:000047">
    <property type="entry name" value="NADP-dependent L-serine/L-allo-threonine dehydrogenase"/>
    <property type="match status" value="1"/>
</dbReference>
<protein>
    <recommendedName>
        <fullName evidence="7">NAD(P)-binding protein</fullName>
    </recommendedName>
</protein>
<accession>A0AAD5UIE9</accession>
<organism evidence="5 6">
    <name type="scientific">Boothiomyces macroporosus</name>
    <dbReference type="NCBI Taxonomy" id="261099"/>
    <lineage>
        <taxon>Eukaryota</taxon>
        <taxon>Fungi</taxon>
        <taxon>Fungi incertae sedis</taxon>
        <taxon>Chytridiomycota</taxon>
        <taxon>Chytridiomycota incertae sedis</taxon>
        <taxon>Chytridiomycetes</taxon>
        <taxon>Rhizophydiales</taxon>
        <taxon>Terramycetaceae</taxon>
        <taxon>Boothiomyces</taxon>
    </lineage>
</organism>
<evidence type="ECO:0000313" key="6">
    <source>
        <dbReference type="Proteomes" id="UP001210925"/>
    </source>
</evidence>
<dbReference type="PANTHER" id="PTHR42901">
    <property type="entry name" value="ALCOHOL DEHYDROGENASE"/>
    <property type="match status" value="1"/>
</dbReference>
<gene>
    <name evidence="5" type="ORF">HK103_006091</name>
</gene>
<comment type="similarity">
    <text evidence="1 4">Belongs to the short-chain dehydrogenases/reductases (SDR) family.</text>
</comment>
<dbReference type="PRINTS" id="PR00081">
    <property type="entry name" value="GDHRDH"/>
</dbReference>
<dbReference type="CDD" id="cd05346">
    <property type="entry name" value="SDR_c5"/>
    <property type="match status" value="1"/>
</dbReference>
<keyword evidence="2" id="KW-0521">NADP</keyword>
<dbReference type="PROSITE" id="PS00061">
    <property type="entry name" value="ADH_SHORT"/>
    <property type="match status" value="1"/>
</dbReference>
<evidence type="ECO:0000313" key="5">
    <source>
        <dbReference type="EMBL" id="KAJ3255724.1"/>
    </source>
</evidence>
<dbReference type="Gene3D" id="3.40.50.720">
    <property type="entry name" value="NAD(P)-binding Rossmann-like Domain"/>
    <property type="match status" value="1"/>
</dbReference>
<dbReference type="SUPFAM" id="SSF51735">
    <property type="entry name" value="NAD(P)-binding Rossmann-fold domains"/>
    <property type="match status" value="1"/>
</dbReference>
<dbReference type="GO" id="GO:0016616">
    <property type="term" value="F:oxidoreductase activity, acting on the CH-OH group of donors, NAD or NADP as acceptor"/>
    <property type="evidence" value="ECO:0007669"/>
    <property type="project" value="UniProtKB-ARBA"/>
</dbReference>
<dbReference type="PANTHER" id="PTHR42901:SF1">
    <property type="entry name" value="ALCOHOL DEHYDROGENASE"/>
    <property type="match status" value="1"/>
</dbReference>